<dbReference type="PANTHER" id="PTHR38340:SF1">
    <property type="entry name" value="S-LAYER PROTEIN"/>
    <property type="match status" value="1"/>
</dbReference>
<dbReference type="Proteomes" id="UP001595593">
    <property type="component" value="Unassembled WGS sequence"/>
</dbReference>
<sequence>MSRNQHFSSLLPDLTDRVADTLHSALDGLHFDFTAGGHVHNVTFGGDRGDVLGGSKGADLTWGLGGDDRIGGGAMDDVLHGGPGADLVSGNMGDDGAEGGDGDDTLYGGAGADTLLGGAGNDHLDEGDGHSTVDGGMGDDTLIGGGGPDAFMIGRMNGHDVIKDFTAGPGIFDHLAVMDGLQWTDLAFADTADGVQVTWDGGSVLLEGVSRSDLAQDDFMFGDAAELPPGLREPAGPADEAPTPSVEGPEIAGEPQAGAVFDVLADHLFNGRTLSFDIEGNAILRGTACADALTGSAESDTIFGLAGNDTILGLAGDDHLQSGGGNDTVTGDGGMDRLMGEAGDDRLSGGAESDELMGGDGDDYLDEGAAHGMLNGGMGDDTLVGGSGADAFMVGMDSGRDVVLDFEATGDAQGAFDHIAFMEGIQPSDVVVRDTAEGALVGWGMVGDGTFMGSILLEGVAKDDLRQSDFMFAEAPGFVEGIGDFGSWYIFPESGGPIA</sequence>
<dbReference type="SUPFAM" id="SSF51120">
    <property type="entry name" value="beta-Roll"/>
    <property type="match status" value="2"/>
</dbReference>
<dbReference type="InterPro" id="IPR001343">
    <property type="entry name" value="Hemolysn_Ca-bd"/>
</dbReference>
<evidence type="ECO:0000313" key="4">
    <source>
        <dbReference type="EMBL" id="MFC3125094.1"/>
    </source>
</evidence>
<evidence type="ECO:0000256" key="1">
    <source>
        <dbReference type="ARBA" id="ARBA00004613"/>
    </source>
</evidence>
<evidence type="ECO:0000256" key="3">
    <source>
        <dbReference type="SAM" id="MobiDB-lite"/>
    </source>
</evidence>
<dbReference type="PRINTS" id="PR00313">
    <property type="entry name" value="CABNDNGRPT"/>
</dbReference>
<comment type="subcellular location">
    <subcellularLocation>
        <location evidence="1">Secreted</location>
    </subcellularLocation>
</comment>
<keyword evidence="2" id="KW-0964">Secreted</keyword>
<evidence type="ECO:0000256" key="2">
    <source>
        <dbReference type="ARBA" id="ARBA00022525"/>
    </source>
</evidence>
<dbReference type="PANTHER" id="PTHR38340">
    <property type="entry name" value="S-LAYER PROTEIN"/>
    <property type="match status" value="1"/>
</dbReference>
<dbReference type="Pfam" id="PF00353">
    <property type="entry name" value="HemolysinCabind"/>
    <property type="match status" value="6"/>
</dbReference>
<name>A0ABV7G0G6_9PROT</name>
<protein>
    <submittedName>
        <fullName evidence="4">Calcium-binding protein</fullName>
    </submittedName>
</protein>
<dbReference type="InterPro" id="IPR011049">
    <property type="entry name" value="Serralysin-like_metalloprot_C"/>
</dbReference>
<dbReference type="InterPro" id="IPR050557">
    <property type="entry name" value="RTX_toxin/Mannuronan_C5-epim"/>
</dbReference>
<organism evidence="4 5">
    <name type="scientific">Teichococcus globiformis</name>
    <dbReference type="NCBI Taxonomy" id="2307229"/>
    <lineage>
        <taxon>Bacteria</taxon>
        <taxon>Pseudomonadati</taxon>
        <taxon>Pseudomonadota</taxon>
        <taxon>Alphaproteobacteria</taxon>
        <taxon>Acetobacterales</taxon>
        <taxon>Roseomonadaceae</taxon>
        <taxon>Roseomonas</taxon>
    </lineage>
</organism>
<dbReference type="PROSITE" id="PS00330">
    <property type="entry name" value="HEMOLYSIN_CALCIUM"/>
    <property type="match status" value="1"/>
</dbReference>
<proteinExistence type="predicted"/>
<comment type="caution">
    <text evidence="4">The sequence shown here is derived from an EMBL/GenBank/DDBJ whole genome shotgun (WGS) entry which is preliminary data.</text>
</comment>
<dbReference type="EMBL" id="JBHRTN010000008">
    <property type="protein sequence ID" value="MFC3125094.1"/>
    <property type="molecule type" value="Genomic_DNA"/>
</dbReference>
<reference evidence="5" key="1">
    <citation type="journal article" date="2019" name="Int. J. Syst. Evol. Microbiol.">
        <title>The Global Catalogue of Microorganisms (GCM) 10K type strain sequencing project: providing services to taxonomists for standard genome sequencing and annotation.</title>
        <authorList>
            <consortium name="The Broad Institute Genomics Platform"/>
            <consortium name="The Broad Institute Genome Sequencing Center for Infectious Disease"/>
            <person name="Wu L."/>
            <person name="Ma J."/>
        </authorList>
    </citation>
    <scope>NUCLEOTIDE SEQUENCE [LARGE SCALE GENOMIC DNA]</scope>
    <source>
        <strain evidence="5">KCTC 52094</strain>
    </source>
</reference>
<evidence type="ECO:0000313" key="5">
    <source>
        <dbReference type="Proteomes" id="UP001595593"/>
    </source>
</evidence>
<gene>
    <name evidence="4" type="ORF">ACFOD4_08485</name>
</gene>
<accession>A0ABV7G0G6</accession>
<dbReference type="InterPro" id="IPR018511">
    <property type="entry name" value="Hemolysin-typ_Ca-bd_CS"/>
</dbReference>
<dbReference type="RefSeq" id="WP_379595569.1">
    <property type="nucleotide sequence ID" value="NZ_JBHRTN010000008.1"/>
</dbReference>
<feature type="region of interest" description="Disordered" evidence="3">
    <location>
        <begin position="225"/>
        <end position="252"/>
    </location>
</feature>
<keyword evidence="5" id="KW-1185">Reference proteome</keyword>
<dbReference type="Gene3D" id="2.150.10.10">
    <property type="entry name" value="Serralysin-like metalloprotease, C-terminal"/>
    <property type="match status" value="4"/>
</dbReference>